<evidence type="ECO:0000313" key="2">
    <source>
        <dbReference type="EMBL" id="MBU9356155.1"/>
    </source>
</evidence>
<proteinExistence type="inferred from homology"/>
<dbReference type="Pfam" id="PF03401">
    <property type="entry name" value="TctC"/>
    <property type="match status" value="1"/>
</dbReference>
<evidence type="ECO:0000256" key="1">
    <source>
        <dbReference type="ARBA" id="ARBA00006987"/>
    </source>
</evidence>
<dbReference type="Proteomes" id="UP001196915">
    <property type="component" value="Unassembled WGS sequence"/>
</dbReference>
<dbReference type="RefSeq" id="WP_217078754.1">
    <property type="nucleotide sequence ID" value="NZ_CAJHCY010000025.1"/>
</dbReference>
<dbReference type="PANTHER" id="PTHR42928">
    <property type="entry name" value="TRICARBOXYLATE-BINDING PROTEIN"/>
    <property type="match status" value="1"/>
</dbReference>
<dbReference type="InterPro" id="IPR005064">
    <property type="entry name" value="BUG"/>
</dbReference>
<dbReference type="AlphaFoldDB" id="A0AAP2HH66"/>
<reference evidence="2" key="1">
    <citation type="submission" date="2021-06" db="EMBL/GenBank/DDBJ databases">
        <title>A collection of bacterial strains from the Burkholderia cepacia Research Laboratory and Repository.</title>
        <authorList>
            <person name="Lipuma J."/>
            <person name="Spilker T."/>
        </authorList>
    </citation>
    <scope>NUCLEOTIDE SEQUENCE</scope>
    <source>
        <strain evidence="2">AU37435</strain>
    </source>
</reference>
<protein>
    <submittedName>
        <fullName evidence="2">Tripartite tricarboxylate transporter substrate binding protein</fullName>
    </submittedName>
</protein>
<name>A0AAP2HH66_9BURK</name>
<organism evidence="2 3">
    <name type="scientific">Burkholderia multivorans</name>
    <dbReference type="NCBI Taxonomy" id="87883"/>
    <lineage>
        <taxon>Bacteria</taxon>
        <taxon>Pseudomonadati</taxon>
        <taxon>Pseudomonadota</taxon>
        <taxon>Betaproteobacteria</taxon>
        <taxon>Burkholderiales</taxon>
        <taxon>Burkholderiaceae</taxon>
        <taxon>Burkholderia</taxon>
        <taxon>Burkholderia cepacia complex</taxon>
    </lineage>
</organism>
<comment type="caution">
    <text evidence="2">The sequence shown here is derived from an EMBL/GenBank/DDBJ whole genome shotgun (WGS) entry which is preliminary data.</text>
</comment>
<sequence>MRRKPIAWVIMPLLATIMCLFTIVVCPSRAYAHSSYPSRSIRLLVGFNAAGATDAIARYYASKLGDVLRTSVYVDNRPGAYQMIAIRALKASAADGYTLFLITGSAASQYPALQKNLPYDPHRDFSFVGLVGEAPGVIVASRSLPVSDIDDLVKYCKAHPGLLNFGSSGIGSASHIQMEYLSTLVGIRVTHVPFKADAEITTALLSGSVQLGMMPIQGALPAIQGGMVRALAVTGKKRVDALPNVPTLAEARIPGLENLDPYTYYVLVGPRGLPPEIVQKLNDAINAVSRMPETIAYMHKLGFEPGLGTPRSVQNYISQDTRKWADFHTESHFELHIGH</sequence>
<gene>
    <name evidence="2" type="ORF">KTE52_07390</name>
</gene>
<dbReference type="PANTHER" id="PTHR42928:SF5">
    <property type="entry name" value="BLR1237 PROTEIN"/>
    <property type="match status" value="1"/>
</dbReference>
<dbReference type="PIRSF" id="PIRSF017082">
    <property type="entry name" value="YflP"/>
    <property type="match status" value="1"/>
</dbReference>
<evidence type="ECO:0000313" key="3">
    <source>
        <dbReference type="Proteomes" id="UP001196915"/>
    </source>
</evidence>
<comment type="similarity">
    <text evidence="1">Belongs to the UPF0065 (bug) family.</text>
</comment>
<accession>A0AAP2HH66</accession>
<dbReference type="EMBL" id="JAHPMX010000003">
    <property type="protein sequence ID" value="MBU9356155.1"/>
    <property type="molecule type" value="Genomic_DNA"/>
</dbReference>